<dbReference type="NCBIfam" id="NF047697">
    <property type="entry name" value="ThioredTrxAClost"/>
    <property type="match status" value="1"/>
</dbReference>
<dbReference type="Gene3D" id="3.40.30.10">
    <property type="entry name" value="Glutaredoxin"/>
    <property type="match status" value="1"/>
</dbReference>
<evidence type="ECO:0000256" key="3">
    <source>
        <dbReference type="ARBA" id="ARBA00022982"/>
    </source>
</evidence>
<keyword evidence="3" id="KW-0249">Electron transport</keyword>
<accession>A0A6N3EZ95</accession>
<keyword evidence="4 7" id="KW-1015">Disulfide bond</keyword>
<reference evidence="9" key="1">
    <citation type="submission" date="2019-11" db="EMBL/GenBank/DDBJ databases">
        <authorList>
            <person name="Feng L."/>
        </authorList>
    </citation>
    <scope>NUCLEOTIDE SEQUENCE</scope>
    <source>
        <strain evidence="9">IbartlettiiLFYP30</strain>
    </source>
</reference>
<dbReference type="SUPFAM" id="SSF52833">
    <property type="entry name" value="Thioredoxin-like"/>
    <property type="match status" value="1"/>
</dbReference>
<sequence>MIRVNKENFEEEVLKYKGKVVVEFWSETCQPCKELLPDVEELSKKYDKDMKFCNIDTKSAPRIAIKQKVLSLPVIRIYEDGKILDETANGDVTIENIENMIKKFV</sequence>
<dbReference type="GO" id="GO:0005737">
    <property type="term" value="C:cytoplasm"/>
    <property type="evidence" value="ECO:0007669"/>
    <property type="project" value="TreeGrafter"/>
</dbReference>
<keyword evidence="2" id="KW-0813">Transport</keyword>
<evidence type="ECO:0000256" key="6">
    <source>
        <dbReference type="PIRNR" id="PIRNR000077"/>
    </source>
</evidence>
<dbReference type="AlphaFoldDB" id="A0A6N3EZ95"/>
<feature type="domain" description="Thioredoxin" evidence="8">
    <location>
        <begin position="1"/>
        <end position="105"/>
    </location>
</feature>
<gene>
    <name evidence="9" type="primary">trxA_3</name>
    <name evidence="9" type="ORF">IBLFYP30_02732</name>
</gene>
<keyword evidence="5 7" id="KW-0676">Redox-active center</keyword>
<dbReference type="GeneID" id="89565479"/>
<dbReference type="Pfam" id="PF00085">
    <property type="entry name" value="Thioredoxin"/>
    <property type="match status" value="1"/>
</dbReference>
<dbReference type="PIRSF" id="PIRSF000077">
    <property type="entry name" value="Thioredoxin"/>
    <property type="match status" value="1"/>
</dbReference>
<feature type="disulfide bond" description="Redox-active" evidence="7">
    <location>
        <begin position="29"/>
        <end position="32"/>
    </location>
</feature>
<evidence type="ECO:0000256" key="7">
    <source>
        <dbReference type="PIRSR" id="PIRSR000077-4"/>
    </source>
</evidence>
<evidence type="ECO:0000256" key="2">
    <source>
        <dbReference type="ARBA" id="ARBA00022448"/>
    </source>
</evidence>
<evidence type="ECO:0000256" key="4">
    <source>
        <dbReference type="ARBA" id="ARBA00023157"/>
    </source>
</evidence>
<protein>
    <recommendedName>
        <fullName evidence="6">Thioredoxin</fullName>
    </recommendedName>
</protein>
<dbReference type="CDD" id="cd02947">
    <property type="entry name" value="TRX_family"/>
    <property type="match status" value="1"/>
</dbReference>
<dbReference type="EMBL" id="CACRUE010000039">
    <property type="protein sequence ID" value="VYU45069.1"/>
    <property type="molecule type" value="Genomic_DNA"/>
</dbReference>
<dbReference type="PROSITE" id="PS51352">
    <property type="entry name" value="THIOREDOXIN_2"/>
    <property type="match status" value="1"/>
</dbReference>
<dbReference type="GO" id="GO:0015035">
    <property type="term" value="F:protein-disulfide reductase activity"/>
    <property type="evidence" value="ECO:0007669"/>
    <property type="project" value="InterPro"/>
</dbReference>
<name>A0A6N3EZ95_9FIRM</name>
<dbReference type="InterPro" id="IPR013766">
    <property type="entry name" value="Thioredoxin_domain"/>
</dbReference>
<organism evidence="9">
    <name type="scientific">Intestinibacter bartlettii</name>
    <dbReference type="NCBI Taxonomy" id="261299"/>
    <lineage>
        <taxon>Bacteria</taxon>
        <taxon>Bacillati</taxon>
        <taxon>Bacillota</taxon>
        <taxon>Clostridia</taxon>
        <taxon>Peptostreptococcales</taxon>
        <taxon>Peptostreptococcaceae</taxon>
        <taxon>Intestinibacter</taxon>
    </lineage>
</organism>
<evidence type="ECO:0000256" key="1">
    <source>
        <dbReference type="ARBA" id="ARBA00008987"/>
    </source>
</evidence>
<dbReference type="InterPro" id="IPR036249">
    <property type="entry name" value="Thioredoxin-like_sf"/>
</dbReference>
<dbReference type="InterPro" id="IPR005746">
    <property type="entry name" value="Thioredoxin"/>
</dbReference>
<evidence type="ECO:0000259" key="8">
    <source>
        <dbReference type="PROSITE" id="PS51352"/>
    </source>
</evidence>
<dbReference type="PANTHER" id="PTHR45663:SF11">
    <property type="entry name" value="GEO12009P1"/>
    <property type="match status" value="1"/>
</dbReference>
<proteinExistence type="inferred from homology"/>
<dbReference type="PANTHER" id="PTHR45663">
    <property type="entry name" value="GEO12009P1"/>
    <property type="match status" value="1"/>
</dbReference>
<comment type="similarity">
    <text evidence="1 6">Belongs to the thioredoxin family.</text>
</comment>
<evidence type="ECO:0000313" key="9">
    <source>
        <dbReference type="EMBL" id="VYU45069.1"/>
    </source>
</evidence>
<evidence type="ECO:0000256" key="5">
    <source>
        <dbReference type="ARBA" id="ARBA00023284"/>
    </source>
</evidence>
<dbReference type="RefSeq" id="WP_007287736.1">
    <property type="nucleotide sequence ID" value="NZ_CACRUE010000039.1"/>
</dbReference>